<accession>A0A9D1W0D3</accession>
<gene>
    <name evidence="1" type="ORF">H9851_01790</name>
</gene>
<organism evidence="1 2">
    <name type="scientific">Candidatus Borkfalkia faecavium</name>
    <dbReference type="NCBI Taxonomy" id="2838508"/>
    <lineage>
        <taxon>Bacteria</taxon>
        <taxon>Bacillati</taxon>
        <taxon>Bacillota</taxon>
        <taxon>Clostridia</taxon>
        <taxon>Christensenellales</taxon>
        <taxon>Christensenellaceae</taxon>
        <taxon>Candidatus Borkfalkia</taxon>
    </lineage>
</organism>
<dbReference type="Proteomes" id="UP000886847">
    <property type="component" value="Unassembled WGS sequence"/>
</dbReference>
<dbReference type="AlphaFoldDB" id="A0A9D1W0D3"/>
<evidence type="ECO:0000313" key="1">
    <source>
        <dbReference type="EMBL" id="HIX49992.1"/>
    </source>
</evidence>
<reference evidence="1" key="2">
    <citation type="submission" date="2021-04" db="EMBL/GenBank/DDBJ databases">
        <authorList>
            <person name="Gilroy R."/>
        </authorList>
    </citation>
    <scope>NUCLEOTIDE SEQUENCE</scope>
    <source>
        <strain evidence="1">2189</strain>
    </source>
</reference>
<reference evidence="1" key="1">
    <citation type="journal article" date="2021" name="PeerJ">
        <title>Extensive microbial diversity within the chicken gut microbiome revealed by metagenomics and culture.</title>
        <authorList>
            <person name="Gilroy R."/>
            <person name="Ravi A."/>
            <person name="Getino M."/>
            <person name="Pursley I."/>
            <person name="Horton D.L."/>
            <person name="Alikhan N.F."/>
            <person name="Baker D."/>
            <person name="Gharbi K."/>
            <person name="Hall N."/>
            <person name="Watson M."/>
            <person name="Adriaenssens E.M."/>
            <person name="Foster-Nyarko E."/>
            <person name="Jarju S."/>
            <person name="Secka A."/>
            <person name="Antonio M."/>
            <person name="Oren A."/>
            <person name="Chaudhuri R.R."/>
            <person name="La Ragione R."/>
            <person name="Hildebrand F."/>
            <person name="Pallen M.J."/>
        </authorList>
    </citation>
    <scope>NUCLEOTIDE SEQUENCE</scope>
    <source>
        <strain evidence="1">2189</strain>
    </source>
</reference>
<name>A0A9D1W0D3_9FIRM</name>
<dbReference type="EMBL" id="DXEW01000006">
    <property type="protein sequence ID" value="HIX49992.1"/>
    <property type="molecule type" value="Genomic_DNA"/>
</dbReference>
<evidence type="ECO:0000313" key="2">
    <source>
        <dbReference type="Proteomes" id="UP000886847"/>
    </source>
</evidence>
<comment type="caution">
    <text evidence="1">The sequence shown here is derived from an EMBL/GenBank/DDBJ whole genome shotgun (WGS) entry which is preliminary data.</text>
</comment>
<proteinExistence type="predicted"/>
<protein>
    <submittedName>
        <fullName evidence="1">Uncharacterized protein</fullName>
    </submittedName>
</protein>
<sequence>MEELMWAAVQNKHNPNYKIEYEAVLRCLEYWKQNDFMESGNMAKIFEHLYLKPEHFKDTQIKLSLQLGVSDRTLLRYRKKFVQLFAYNLEELRRACRRSAV</sequence>